<feature type="region of interest" description="Disordered" evidence="1">
    <location>
        <begin position="225"/>
        <end position="254"/>
    </location>
</feature>
<gene>
    <name evidence="5" type="ORF">QRX50_31885</name>
</gene>
<keyword evidence="3" id="KW-0732">Signal</keyword>
<keyword evidence="2" id="KW-0812">Transmembrane</keyword>
<evidence type="ECO:0000313" key="6">
    <source>
        <dbReference type="Proteomes" id="UP001236014"/>
    </source>
</evidence>
<evidence type="ECO:0000256" key="1">
    <source>
        <dbReference type="SAM" id="MobiDB-lite"/>
    </source>
</evidence>
<proteinExistence type="predicted"/>
<evidence type="ECO:0000256" key="2">
    <source>
        <dbReference type="SAM" id="Phobius"/>
    </source>
</evidence>
<dbReference type="RefSeq" id="WP_285966819.1">
    <property type="nucleotide sequence ID" value="NZ_CP127294.1"/>
</dbReference>
<sequence>MRLRTLLRPTGFLAAAGLLLFTTTPPASAAAGPGPGVGWIRVGHLSPGVPPVDIYFAPFGQPQKVVIRKAGYGAVTPYSSLDPGQYTLSMRPADAAPTTAPALSATISVKPRNAYSLLVFENGPDGTLHGSLVTDDLTAPGAGKGRVRVVEGSATPAPVTVGGPGGTALATNAAYGDTTPYAEVPEGTVPVQLTSGTVKTTADVPVAAGSSTTLLVTQDNGTLKATPISDGADLPNPPKLGVETGGGGTASGGDHSEPWFAGGVGLFLLVLVLTPLVRRIREGRAR</sequence>
<dbReference type="KEGG" id="acab:QRX50_31885"/>
<dbReference type="Pfam" id="PF14344">
    <property type="entry name" value="DUF4397"/>
    <property type="match status" value="2"/>
</dbReference>
<dbReference type="InterPro" id="IPR025510">
    <property type="entry name" value="DUF4397"/>
</dbReference>
<protein>
    <submittedName>
        <fullName evidence="5">DUF4397 domain-containing protein</fullName>
    </submittedName>
</protein>
<keyword evidence="2" id="KW-1133">Transmembrane helix</keyword>
<reference evidence="5 6" key="1">
    <citation type="submission" date="2023-06" db="EMBL/GenBank/DDBJ databases">
        <authorList>
            <person name="Oyuntsetseg B."/>
            <person name="Kim S.B."/>
        </authorList>
    </citation>
    <scope>NUCLEOTIDE SEQUENCE [LARGE SCALE GENOMIC DNA]</scope>
    <source>
        <strain evidence="5 6">2-15</strain>
    </source>
</reference>
<keyword evidence="2" id="KW-0472">Membrane</keyword>
<evidence type="ECO:0000259" key="4">
    <source>
        <dbReference type="Pfam" id="PF14344"/>
    </source>
</evidence>
<evidence type="ECO:0000256" key="3">
    <source>
        <dbReference type="SAM" id="SignalP"/>
    </source>
</evidence>
<feature type="domain" description="DUF4397" evidence="4">
    <location>
        <begin position="165"/>
        <end position="237"/>
    </location>
</feature>
<feature type="chain" id="PRO_5040778307" evidence="3">
    <location>
        <begin position="30"/>
        <end position="286"/>
    </location>
</feature>
<dbReference type="AlphaFoldDB" id="A0A9Y2MSN1"/>
<keyword evidence="6" id="KW-1185">Reference proteome</keyword>
<feature type="signal peptide" evidence="3">
    <location>
        <begin position="1"/>
        <end position="29"/>
    </location>
</feature>
<feature type="domain" description="DUF4397" evidence="4">
    <location>
        <begin position="39"/>
        <end position="157"/>
    </location>
</feature>
<accession>A0A9Y2MSN1</accession>
<evidence type="ECO:0000313" key="5">
    <source>
        <dbReference type="EMBL" id="WIX76058.1"/>
    </source>
</evidence>
<feature type="transmembrane region" description="Helical" evidence="2">
    <location>
        <begin position="259"/>
        <end position="277"/>
    </location>
</feature>
<dbReference type="Proteomes" id="UP001236014">
    <property type="component" value="Chromosome"/>
</dbReference>
<dbReference type="EMBL" id="CP127294">
    <property type="protein sequence ID" value="WIX76058.1"/>
    <property type="molecule type" value="Genomic_DNA"/>
</dbReference>
<organism evidence="5 6">
    <name type="scientific">Amycolatopsis carbonis</name>
    <dbReference type="NCBI Taxonomy" id="715471"/>
    <lineage>
        <taxon>Bacteria</taxon>
        <taxon>Bacillati</taxon>
        <taxon>Actinomycetota</taxon>
        <taxon>Actinomycetes</taxon>
        <taxon>Pseudonocardiales</taxon>
        <taxon>Pseudonocardiaceae</taxon>
        <taxon>Amycolatopsis</taxon>
    </lineage>
</organism>
<name>A0A9Y2MSN1_9PSEU</name>